<dbReference type="STRING" id="101127.A0A1X2GNH3"/>
<dbReference type="InterPro" id="IPR018108">
    <property type="entry name" value="MCP_transmembrane"/>
</dbReference>
<protein>
    <submittedName>
        <fullName evidence="13">Mitochondrial phosphate carrier protein</fullName>
    </submittedName>
</protein>
<dbReference type="GO" id="GO:0005315">
    <property type="term" value="F:phosphate transmembrane transporter activity"/>
    <property type="evidence" value="ECO:0007669"/>
    <property type="project" value="EnsemblFungi"/>
</dbReference>
<dbReference type="Gene3D" id="1.50.40.10">
    <property type="entry name" value="Mitochondrial carrier domain"/>
    <property type="match status" value="1"/>
</dbReference>
<dbReference type="InterPro" id="IPR044677">
    <property type="entry name" value="SLC25A3/Pic2/Mir1-like"/>
</dbReference>
<evidence type="ECO:0000256" key="5">
    <source>
        <dbReference type="ARBA" id="ARBA00022737"/>
    </source>
</evidence>
<dbReference type="PANTHER" id="PTHR45671:SF10">
    <property type="entry name" value="SOLUTE CARRIER FAMILY 25 MEMBER 3"/>
    <property type="match status" value="1"/>
</dbReference>
<dbReference type="Pfam" id="PF00153">
    <property type="entry name" value="Mito_carr"/>
    <property type="match status" value="3"/>
</dbReference>
<evidence type="ECO:0000313" key="14">
    <source>
        <dbReference type="Proteomes" id="UP000242146"/>
    </source>
</evidence>
<name>A0A1X2GNH3_9FUNG</name>
<evidence type="ECO:0000256" key="8">
    <source>
        <dbReference type="ARBA" id="ARBA00022989"/>
    </source>
</evidence>
<evidence type="ECO:0000256" key="3">
    <source>
        <dbReference type="ARBA" id="ARBA00022448"/>
    </source>
</evidence>
<reference evidence="13 14" key="1">
    <citation type="submission" date="2016-07" db="EMBL/GenBank/DDBJ databases">
        <title>Pervasive Adenine N6-methylation of Active Genes in Fungi.</title>
        <authorList>
            <consortium name="DOE Joint Genome Institute"/>
            <person name="Mondo S.J."/>
            <person name="Dannebaum R.O."/>
            <person name="Kuo R.C."/>
            <person name="Labutti K."/>
            <person name="Haridas S."/>
            <person name="Kuo A."/>
            <person name="Salamov A."/>
            <person name="Ahrendt S.R."/>
            <person name="Lipzen A."/>
            <person name="Sullivan W."/>
            <person name="Andreopoulos W.B."/>
            <person name="Clum A."/>
            <person name="Lindquist E."/>
            <person name="Daum C."/>
            <person name="Ramamoorthy G.K."/>
            <person name="Gryganskyi A."/>
            <person name="Culley D."/>
            <person name="Magnuson J.K."/>
            <person name="James T.Y."/>
            <person name="O'Malley M.A."/>
            <person name="Stajich J.E."/>
            <person name="Spatafora J.W."/>
            <person name="Visel A."/>
            <person name="Grigoriev I.V."/>
        </authorList>
    </citation>
    <scope>NUCLEOTIDE SEQUENCE [LARGE SCALE GENOMIC DNA]</scope>
    <source>
        <strain evidence="13 14">NRRL 3301</strain>
    </source>
</reference>
<dbReference type="PANTHER" id="PTHR45671">
    <property type="entry name" value="SOLUTE CARRIER FAMILY 25 (MITOCHONDRIAL CARRIER PHOSPHATE CARRIER), MEMBER 3, LIKE-RELATED-RELATED"/>
    <property type="match status" value="1"/>
</dbReference>
<evidence type="ECO:0000256" key="12">
    <source>
        <dbReference type="RuleBase" id="RU000488"/>
    </source>
</evidence>
<evidence type="ECO:0000256" key="4">
    <source>
        <dbReference type="ARBA" id="ARBA00022692"/>
    </source>
</evidence>
<evidence type="ECO:0000256" key="9">
    <source>
        <dbReference type="ARBA" id="ARBA00023128"/>
    </source>
</evidence>
<comment type="similarity">
    <text evidence="2 12">Belongs to the mitochondrial carrier (TC 2.A.29) family.</text>
</comment>
<keyword evidence="9" id="KW-0496">Mitochondrion</keyword>
<dbReference type="SUPFAM" id="SSF103506">
    <property type="entry name" value="Mitochondrial carrier"/>
    <property type="match status" value="1"/>
</dbReference>
<dbReference type="FunFam" id="1.50.40.10:FF:000005">
    <property type="entry name" value="Mitochondrial phosphate carrier protein 2"/>
    <property type="match status" value="1"/>
</dbReference>
<evidence type="ECO:0000313" key="13">
    <source>
        <dbReference type="EMBL" id="ORX57970.1"/>
    </source>
</evidence>
<keyword evidence="14" id="KW-1185">Reference proteome</keyword>
<dbReference type="GO" id="GO:0005375">
    <property type="term" value="F:copper ion transmembrane transporter activity"/>
    <property type="evidence" value="ECO:0007669"/>
    <property type="project" value="EnsemblFungi"/>
</dbReference>
<keyword evidence="3 12" id="KW-0813">Transport</keyword>
<dbReference type="GO" id="GO:0005743">
    <property type="term" value="C:mitochondrial inner membrane"/>
    <property type="evidence" value="ECO:0007669"/>
    <property type="project" value="UniProtKB-SubCell"/>
</dbReference>
<feature type="repeat" description="Solcar" evidence="11">
    <location>
        <begin position="234"/>
        <end position="314"/>
    </location>
</feature>
<dbReference type="AlphaFoldDB" id="A0A1X2GNH3"/>
<evidence type="ECO:0000256" key="11">
    <source>
        <dbReference type="PROSITE-ProRule" id="PRU00282"/>
    </source>
</evidence>
<dbReference type="EMBL" id="MCGT01000007">
    <property type="protein sequence ID" value="ORX57970.1"/>
    <property type="molecule type" value="Genomic_DNA"/>
</dbReference>
<accession>A0A1X2GNH3</accession>
<dbReference type="Proteomes" id="UP000242146">
    <property type="component" value="Unassembled WGS sequence"/>
</dbReference>
<dbReference type="PROSITE" id="PS50920">
    <property type="entry name" value="SOLCAR"/>
    <property type="match status" value="3"/>
</dbReference>
<feature type="repeat" description="Solcar" evidence="11">
    <location>
        <begin position="35"/>
        <end position="119"/>
    </location>
</feature>
<feature type="repeat" description="Solcar" evidence="11">
    <location>
        <begin position="132"/>
        <end position="217"/>
    </location>
</feature>
<keyword evidence="5" id="KW-0677">Repeat</keyword>
<proteinExistence type="inferred from homology"/>
<gene>
    <name evidence="13" type="ORF">DM01DRAFT_1405644</name>
</gene>
<dbReference type="GO" id="GO:0006878">
    <property type="term" value="P:intracellular copper ion homeostasis"/>
    <property type="evidence" value="ECO:0007669"/>
    <property type="project" value="EnsemblFungi"/>
</dbReference>
<evidence type="ECO:0000256" key="7">
    <source>
        <dbReference type="ARBA" id="ARBA00022946"/>
    </source>
</evidence>
<keyword evidence="10 11" id="KW-0472">Membrane</keyword>
<comment type="subcellular location">
    <subcellularLocation>
        <location evidence="1">Mitochondrion inner membrane</location>
        <topology evidence="1">Multi-pass membrane protein</topology>
    </subcellularLocation>
</comment>
<keyword evidence="7" id="KW-0809">Transit peptide</keyword>
<evidence type="ECO:0000256" key="2">
    <source>
        <dbReference type="ARBA" id="ARBA00006375"/>
    </source>
</evidence>
<sequence length="330" mass="36403">MSSFILSKYIAASVNEGNVASPAPNKHKIALYSPEYFRACVLGGVLACGPTHTLVTPLDLVKCRMQVKPGLYKGVVDGWRSIIKAEGFRGIWLGAGPTFLGYSMQGSCKYGFYEYFKYKYGHIVGEENAYKHRTVIALLASGSAEFIADIFLCPMESIKVRMQTSYPPYAKTFAEGFSKLRATEGLHGFYQGLVPLWSRQIPYTCMKFATFEKAVELIYSTFLPKPKDQYNKFQQLLVSFTAGYTSGVLVAIVSHPADVLVSKMNSGANQGKSVGTLIKELGMKGLWLGLSTRIVMIGTLTSFQWLIYDTFKVYMGLPTTGGGDKPQGEH</sequence>
<organism evidence="13 14">
    <name type="scientific">Hesseltinella vesiculosa</name>
    <dbReference type="NCBI Taxonomy" id="101127"/>
    <lineage>
        <taxon>Eukaryota</taxon>
        <taxon>Fungi</taxon>
        <taxon>Fungi incertae sedis</taxon>
        <taxon>Mucoromycota</taxon>
        <taxon>Mucoromycotina</taxon>
        <taxon>Mucoromycetes</taxon>
        <taxon>Mucorales</taxon>
        <taxon>Cunninghamellaceae</taxon>
        <taxon>Hesseltinella</taxon>
    </lineage>
</organism>
<keyword evidence="4 11" id="KW-0812">Transmembrane</keyword>
<evidence type="ECO:0000256" key="6">
    <source>
        <dbReference type="ARBA" id="ARBA00022792"/>
    </source>
</evidence>
<dbReference type="InterPro" id="IPR023395">
    <property type="entry name" value="MCP_dom_sf"/>
</dbReference>
<dbReference type="GO" id="GO:1990547">
    <property type="term" value="P:mitochondrial phosphate ion transmembrane transport"/>
    <property type="evidence" value="ECO:0007669"/>
    <property type="project" value="InterPro"/>
</dbReference>
<evidence type="ECO:0000256" key="1">
    <source>
        <dbReference type="ARBA" id="ARBA00004448"/>
    </source>
</evidence>
<dbReference type="OrthoDB" id="427452at2759"/>
<comment type="caution">
    <text evidence="13">The sequence shown here is derived from an EMBL/GenBank/DDBJ whole genome shotgun (WGS) entry which is preliminary data.</text>
</comment>
<keyword evidence="8" id="KW-1133">Transmembrane helix</keyword>
<evidence type="ECO:0000256" key="10">
    <source>
        <dbReference type="ARBA" id="ARBA00023136"/>
    </source>
</evidence>
<keyword evidence="6" id="KW-0999">Mitochondrion inner membrane</keyword>